<comment type="caution">
    <text evidence="9">The sequence shown here is derived from an EMBL/GenBank/DDBJ whole genome shotgun (WGS) entry which is preliminary data.</text>
</comment>
<reference evidence="9" key="1">
    <citation type="submission" date="2021-06" db="EMBL/GenBank/DDBJ databases">
        <authorList>
            <person name="Kallberg Y."/>
            <person name="Tangrot J."/>
            <person name="Rosling A."/>
        </authorList>
    </citation>
    <scope>NUCLEOTIDE SEQUENCE</scope>
    <source>
        <strain evidence="9">87-6 pot B 2015</strain>
    </source>
</reference>
<evidence type="ECO:0000259" key="8">
    <source>
        <dbReference type="SMART" id="SM01328"/>
    </source>
</evidence>
<dbReference type="CDD" id="cd00392">
    <property type="entry name" value="Ribosomal_L13"/>
    <property type="match status" value="1"/>
</dbReference>
<evidence type="ECO:0000256" key="5">
    <source>
        <dbReference type="ARBA" id="ARBA00022980"/>
    </source>
</evidence>
<evidence type="ECO:0000256" key="6">
    <source>
        <dbReference type="ARBA" id="ARBA00023274"/>
    </source>
</evidence>
<evidence type="ECO:0000256" key="2">
    <source>
        <dbReference type="ARBA" id="ARBA00022723"/>
    </source>
</evidence>
<dbReference type="EMBL" id="CAJVPP010000934">
    <property type="protein sequence ID" value="CAG8522787.1"/>
    <property type="molecule type" value="Genomic_DNA"/>
</dbReference>
<dbReference type="GO" id="GO:0017148">
    <property type="term" value="P:negative regulation of translation"/>
    <property type="evidence" value="ECO:0007669"/>
    <property type="project" value="TreeGrafter"/>
</dbReference>
<keyword evidence="5" id="KW-0689">Ribosomal protein</keyword>
<evidence type="ECO:0000256" key="3">
    <source>
        <dbReference type="ARBA" id="ARBA00022771"/>
    </source>
</evidence>
<dbReference type="Proteomes" id="UP000789375">
    <property type="component" value="Unassembled WGS sequence"/>
</dbReference>
<dbReference type="GO" id="GO:0008270">
    <property type="term" value="F:zinc ion binding"/>
    <property type="evidence" value="ECO:0007669"/>
    <property type="project" value="UniProtKB-KW"/>
</dbReference>
<dbReference type="InterPro" id="IPR036899">
    <property type="entry name" value="Ribosomal_uL13_sf"/>
</dbReference>
<keyword evidence="2" id="KW-0479">Metal-binding</keyword>
<evidence type="ECO:0000313" key="9">
    <source>
        <dbReference type="EMBL" id="CAG8522787.1"/>
    </source>
</evidence>
<feature type="region of interest" description="Disordered" evidence="7">
    <location>
        <begin position="29"/>
        <end position="87"/>
    </location>
</feature>
<dbReference type="Gene3D" id="3.90.1180.10">
    <property type="entry name" value="Ribosomal protein L13"/>
    <property type="match status" value="1"/>
</dbReference>
<dbReference type="Pfam" id="PF00572">
    <property type="entry name" value="Ribosomal_L13"/>
    <property type="match status" value="1"/>
</dbReference>
<comment type="similarity">
    <text evidence="1">Belongs to the universal ribosomal protein uL13 family.</text>
</comment>
<evidence type="ECO:0000256" key="7">
    <source>
        <dbReference type="SAM" id="MobiDB-lite"/>
    </source>
</evidence>
<proteinExistence type="inferred from homology"/>
<organism evidence="9 10">
    <name type="scientific">Funneliformis mosseae</name>
    <name type="common">Endomycorrhizal fungus</name>
    <name type="synonym">Glomus mosseae</name>
    <dbReference type="NCBI Taxonomy" id="27381"/>
    <lineage>
        <taxon>Eukaryota</taxon>
        <taxon>Fungi</taxon>
        <taxon>Fungi incertae sedis</taxon>
        <taxon>Mucoromycota</taxon>
        <taxon>Glomeromycotina</taxon>
        <taxon>Glomeromycetes</taxon>
        <taxon>Glomerales</taxon>
        <taxon>Glomeraceae</taxon>
        <taxon>Funneliformis</taxon>
    </lineage>
</organism>
<keyword evidence="10" id="KW-1185">Reference proteome</keyword>
<accession>A0A9N9AAK5</accession>
<dbReference type="PANTHER" id="PTHR11545:SF2">
    <property type="entry name" value="LARGE RIBOSOMAL SUBUNIT PROTEIN UL13M"/>
    <property type="match status" value="1"/>
</dbReference>
<gene>
    <name evidence="9" type="ORF">FMOSSE_LOCUS5117</name>
</gene>
<keyword evidence="4" id="KW-0862">Zinc</keyword>
<dbReference type="InterPro" id="IPR027377">
    <property type="entry name" value="ZAR1/RTP1-5-like_Znf-3CxxC"/>
</dbReference>
<sequence>MGQTISSILKEGQDDENVTTFLERRKATSPYYGPYNTRKATFTTNSQGMTTPSINHSMNMEQKLSSVEPRKETSWEEEKEDPTSWLHHHQNSLNEITTQDAISVAKIQKKTTYNGSGSQNKISFVQENFPSLPQSEKRTTLEKKVETAPFIQPYNVIAQSRKKEEISSSIQPCYNTLTQKTTSLMSESTISPLYRSVTSSYKRNELMTPRERERRVKKGRDILKILQHLVSILRDNDEDVIYGFWQCEKLEERDLEEPGWEEELSLDVLQKCLNKTPEDIYESFKKNCDYIACRKEHLITSFRKYTRSRYLDGEPDLEIICHLLWNDYYRVYGEFKCPNCWKKWRSAYIWISFQKFIEKIPGPRLRKNDFYMQNCKKCKAGENDESFILLYEPLKTSGGVKPHKTALAYARVWHLVDAKQRILGRMATGIATTLMGKHKPIYDPASDCGDYVVVINAKEVMVTGRKAEQKLYRHHTGYPGGLKEIVFKDLLEKNPEEIVRKAVSGMLPKNKLRDVRLNRLHIFPYDKHPYKENITKIYDKTLLDKFGLPKQTKSEKKKKFKDIKAITSKVVSNNDGDDVKK</sequence>
<dbReference type="GO" id="GO:0006412">
    <property type="term" value="P:translation"/>
    <property type="evidence" value="ECO:0007669"/>
    <property type="project" value="InterPro"/>
</dbReference>
<name>A0A9N9AAK5_FUNMO</name>
<keyword evidence="6" id="KW-0687">Ribonucleoprotein</keyword>
<keyword evidence="3" id="KW-0863">Zinc-finger</keyword>
<dbReference type="HAMAP" id="MF_01366">
    <property type="entry name" value="Ribosomal_uL13"/>
    <property type="match status" value="1"/>
</dbReference>
<feature type="compositionally biased region" description="Polar residues" evidence="7">
    <location>
        <begin position="38"/>
        <end position="65"/>
    </location>
</feature>
<evidence type="ECO:0000256" key="1">
    <source>
        <dbReference type="ARBA" id="ARBA00006227"/>
    </source>
</evidence>
<dbReference type="Pfam" id="PF13695">
    <property type="entry name" value="Zn_ribbon_3CxxC"/>
    <property type="match status" value="1"/>
</dbReference>
<dbReference type="SMART" id="SM01328">
    <property type="entry name" value="zf-3CxxC"/>
    <property type="match status" value="1"/>
</dbReference>
<dbReference type="InterPro" id="IPR005822">
    <property type="entry name" value="Ribosomal_uL13"/>
</dbReference>
<dbReference type="SUPFAM" id="SSF52161">
    <property type="entry name" value="Ribosomal protein L13"/>
    <property type="match status" value="1"/>
</dbReference>
<dbReference type="NCBIfam" id="TIGR01066">
    <property type="entry name" value="rplM_bact"/>
    <property type="match status" value="1"/>
</dbReference>
<dbReference type="InterPro" id="IPR005823">
    <property type="entry name" value="Ribosomal_uL13_bac-type"/>
</dbReference>
<dbReference type="GO" id="GO:0003729">
    <property type="term" value="F:mRNA binding"/>
    <property type="evidence" value="ECO:0007669"/>
    <property type="project" value="TreeGrafter"/>
</dbReference>
<evidence type="ECO:0000313" key="10">
    <source>
        <dbReference type="Proteomes" id="UP000789375"/>
    </source>
</evidence>
<protein>
    <submittedName>
        <fullName evidence="9">12186_t:CDS:1</fullName>
    </submittedName>
</protein>
<dbReference type="GO" id="GO:0005762">
    <property type="term" value="C:mitochondrial large ribosomal subunit"/>
    <property type="evidence" value="ECO:0007669"/>
    <property type="project" value="TreeGrafter"/>
</dbReference>
<dbReference type="PANTHER" id="PTHR11545">
    <property type="entry name" value="RIBOSOMAL PROTEIN L13"/>
    <property type="match status" value="1"/>
</dbReference>
<feature type="domain" description="3CxxC-type" evidence="8">
    <location>
        <begin position="330"/>
        <end position="381"/>
    </location>
</feature>
<dbReference type="GO" id="GO:0003735">
    <property type="term" value="F:structural constituent of ribosome"/>
    <property type="evidence" value="ECO:0007669"/>
    <property type="project" value="InterPro"/>
</dbReference>
<evidence type="ECO:0000256" key="4">
    <source>
        <dbReference type="ARBA" id="ARBA00022833"/>
    </source>
</evidence>
<dbReference type="AlphaFoldDB" id="A0A9N9AAK5"/>